<dbReference type="CDD" id="cd12148">
    <property type="entry name" value="fungal_TF_MHR"/>
    <property type="match status" value="1"/>
</dbReference>
<evidence type="ECO:0000313" key="4">
    <source>
        <dbReference type="EMBL" id="KAF3808268.1"/>
    </source>
</evidence>
<name>A0A8H4CQM4_COLGL</name>
<evidence type="ECO:0000256" key="1">
    <source>
        <dbReference type="ARBA" id="ARBA00023242"/>
    </source>
</evidence>
<organism evidence="4 5">
    <name type="scientific">Colletotrichum gloeosporioides</name>
    <name type="common">Anthracnose fungus</name>
    <name type="synonym">Glomerella cingulata</name>
    <dbReference type="NCBI Taxonomy" id="474922"/>
    <lineage>
        <taxon>Eukaryota</taxon>
        <taxon>Fungi</taxon>
        <taxon>Dikarya</taxon>
        <taxon>Ascomycota</taxon>
        <taxon>Pezizomycotina</taxon>
        <taxon>Sordariomycetes</taxon>
        <taxon>Hypocreomycetidae</taxon>
        <taxon>Glomerellales</taxon>
        <taxon>Glomerellaceae</taxon>
        <taxon>Colletotrichum</taxon>
        <taxon>Colletotrichum gloeosporioides species complex</taxon>
    </lineage>
</organism>
<accession>A0A8H4CQM4</accession>
<dbReference type="Proteomes" id="UP000613401">
    <property type="component" value="Unassembled WGS sequence"/>
</dbReference>
<keyword evidence="1" id="KW-0539">Nucleus</keyword>
<dbReference type="GeneID" id="69014034"/>
<evidence type="ECO:0000313" key="5">
    <source>
        <dbReference type="Proteomes" id="UP000613401"/>
    </source>
</evidence>
<dbReference type="GO" id="GO:0003700">
    <property type="term" value="F:DNA-binding transcription factor activity"/>
    <property type="evidence" value="ECO:0007669"/>
    <property type="project" value="InterPro"/>
</dbReference>
<feature type="compositionally biased region" description="Polar residues" evidence="2">
    <location>
        <begin position="144"/>
        <end position="160"/>
    </location>
</feature>
<comment type="caution">
    <text evidence="4">The sequence shown here is derived from an EMBL/GenBank/DDBJ whole genome shotgun (WGS) entry which is preliminary data.</text>
</comment>
<feature type="region of interest" description="Disordered" evidence="2">
    <location>
        <begin position="121"/>
        <end position="162"/>
    </location>
</feature>
<dbReference type="PANTHER" id="PTHR46910">
    <property type="entry name" value="TRANSCRIPTION FACTOR PDR1"/>
    <property type="match status" value="1"/>
</dbReference>
<feature type="domain" description="Xylanolytic transcriptional activator regulatory" evidence="3">
    <location>
        <begin position="292"/>
        <end position="363"/>
    </location>
</feature>
<protein>
    <recommendedName>
        <fullName evidence="3">Xylanolytic transcriptional activator regulatory domain-containing protein</fullName>
    </recommendedName>
</protein>
<evidence type="ECO:0000259" key="3">
    <source>
        <dbReference type="SMART" id="SM00906"/>
    </source>
</evidence>
<dbReference type="AlphaFoldDB" id="A0A8H4CQM4"/>
<dbReference type="GO" id="GO:0006351">
    <property type="term" value="P:DNA-templated transcription"/>
    <property type="evidence" value="ECO:0007669"/>
    <property type="project" value="InterPro"/>
</dbReference>
<dbReference type="EMBL" id="WVTB01000022">
    <property type="protein sequence ID" value="KAF3808268.1"/>
    <property type="molecule type" value="Genomic_DNA"/>
</dbReference>
<dbReference type="Pfam" id="PF04082">
    <property type="entry name" value="Fungal_trans"/>
    <property type="match status" value="1"/>
</dbReference>
<dbReference type="GO" id="GO:0008270">
    <property type="term" value="F:zinc ion binding"/>
    <property type="evidence" value="ECO:0007669"/>
    <property type="project" value="InterPro"/>
</dbReference>
<dbReference type="InterPro" id="IPR050987">
    <property type="entry name" value="AtrR-like"/>
</dbReference>
<dbReference type="GO" id="GO:0003677">
    <property type="term" value="F:DNA binding"/>
    <property type="evidence" value="ECO:0007669"/>
    <property type="project" value="InterPro"/>
</dbReference>
<reference evidence="4" key="1">
    <citation type="journal article" date="2020" name="Phytopathology">
        <title>Genome sequence and comparative analysis of Colletotrichum gloeosporioides isolated from Liriodendron leaves.</title>
        <authorList>
            <person name="Fu F.F."/>
            <person name="Hao Z."/>
            <person name="Wang P."/>
            <person name="Lu Y."/>
            <person name="Xue L.J."/>
            <person name="Wei G."/>
            <person name="Tian Y."/>
            <person name="Baishi H."/>
            <person name="Xu H."/>
            <person name="Shi J."/>
            <person name="Cheng T."/>
            <person name="Wang G."/>
            <person name="Yi Y."/>
            <person name="Chen J."/>
        </authorList>
    </citation>
    <scope>NUCLEOTIDE SEQUENCE</scope>
    <source>
        <strain evidence="4">Lc1</strain>
    </source>
</reference>
<dbReference type="RefSeq" id="XP_045267427.1">
    <property type="nucleotide sequence ID" value="XM_045406881.1"/>
</dbReference>
<sequence length="679" mass="76134">MLELQVLIPGLQLFRYWTEAEGSETESSHLNTIVGGSTQHAVMSVSLTSCASEQKIDLIEKRLGNIEALLRHRPCDCRSTDTGVSIPGESSIAALEDLDTQSSVEGSSSFRSQVEVARRYAESAGDRSLSTPPAPRCSDRVIPSQPQLHANNPRSGTQSYRELPLPPTAAVINILKMLKESPPSSFPILRCLMPVPAYIELCRDVYFSIDEYADTDFIIANSGLYYLFTEHFCPTDNEDLRKQYFVWGRLCRDAMMQAVGSLTVCLPAHIKSIQALVLGASHAIELAKPWLAWRLISFAAQLAIAAGFHEEAFMESDDVKIKKAKMLLFWYVYAVEKGLALRLGRASIIRVCDITLPKDMSCLSLSRPWKSMLPFWVWNATMHDRLYEALYSRAAATCSDEDIVRAADRLLAELKDVEPYDKVREGCTYVEEVLSPSSRGFHSRGRRLHVYGTFPTHGSRMMGNNTGKLDRLESVLAVSQKVLYYTTATLISRAKVMRTTPPTLSPQCLDYARAAIHAHHECMSILNGDRHIMNIYIHWWVALGIEYSWAILILLHRRVLHVPFVPVLVLYCNVVSQGDSDDLQRLREFAEELEVTANLSASAKEFCERSKELHRSAISQFEAVNRGSFTPEHSIFSNGLHQYFAGNVLFAAEDEYGTADISGERIQAMFGGQHMMGLF</sequence>
<dbReference type="InterPro" id="IPR007219">
    <property type="entry name" value="XnlR_reg_dom"/>
</dbReference>
<proteinExistence type="predicted"/>
<evidence type="ECO:0000256" key="2">
    <source>
        <dbReference type="SAM" id="MobiDB-lite"/>
    </source>
</evidence>
<gene>
    <name evidence="4" type="ORF">GCG54_00006887</name>
</gene>
<dbReference type="PANTHER" id="PTHR46910:SF5">
    <property type="entry name" value="ZN(II)2CYS6 TRANSCRIPTION FACTOR (EUROFUNG)"/>
    <property type="match status" value="1"/>
</dbReference>
<reference evidence="4" key="2">
    <citation type="submission" date="2020-03" db="EMBL/GenBank/DDBJ databases">
        <authorList>
            <person name="Fu F.-F."/>
            <person name="Chen J."/>
        </authorList>
    </citation>
    <scope>NUCLEOTIDE SEQUENCE</scope>
    <source>
        <strain evidence="4">Lc1</strain>
    </source>
</reference>
<keyword evidence="5" id="KW-1185">Reference proteome</keyword>
<dbReference type="SMART" id="SM00906">
    <property type="entry name" value="Fungal_trans"/>
    <property type="match status" value="1"/>
</dbReference>